<feature type="region of interest" description="Disordered" evidence="3">
    <location>
        <begin position="103"/>
        <end position="142"/>
    </location>
</feature>
<comment type="caution">
    <text evidence="6">The sequence shown here is derived from an EMBL/GenBank/DDBJ whole genome shotgun (WGS) entry which is preliminary data.</text>
</comment>
<dbReference type="InterPro" id="IPR024810">
    <property type="entry name" value="MAB21L/cGLR"/>
</dbReference>
<dbReference type="Gene3D" id="1.10.1410.40">
    <property type="match status" value="1"/>
</dbReference>
<feature type="compositionally biased region" description="Polar residues" evidence="3">
    <location>
        <begin position="123"/>
        <end position="133"/>
    </location>
</feature>
<keyword evidence="7" id="KW-1185">Reference proteome</keyword>
<name>A0AAD9UGE5_RIDPI</name>
<feature type="domain" description="Mab-21-like nucleotidyltransferase" evidence="4">
    <location>
        <begin position="231"/>
        <end position="392"/>
    </location>
</feature>
<feature type="domain" description="Mab-21-like HhH/H2TH-like" evidence="5">
    <location>
        <begin position="402"/>
        <end position="494"/>
    </location>
</feature>
<evidence type="ECO:0000259" key="4">
    <source>
        <dbReference type="Pfam" id="PF03281"/>
    </source>
</evidence>
<accession>A0AAD9UGE5</accession>
<reference evidence="6" key="1">
    <citation type="journal article" date="2023" name="Mol. Biol. Evol.">
        <title>Third-Generation Sequencing Reveals the Adaptive Role of the Epigenome in Three Deep-Sea Polychaetes.</title>
        <authorList>
            <person name="Perez M."/>
            <person name="Aroh O."/>
            <person name="Sun Y."/>
            <person name="Lan Y."/>
            <person name="Juniper S.K."/>
            <person name="Young C.R."/>
            <person name="Angers B."/>
            <person name="Qian P.Y."/>
        </authorList>
    </citation>
    <scope>NUCLEOTIDE SEQUENCE</scope>
    <source>
        <strain evidence="6">R07B-5</strain>
    </source>
</reference>
<dbReference type="SMART" id="SM01265">
    <property type="entry name" value="Mab-21"/>
    <property type="match status" value="1"/>
</dbReference>
<dbReference type="PANTHER" id="PTHR10656:SF69">
    <property type="entry name" value="MAB-21-LIKE HHH_H2TH-LIKE DOMAIN-CONTAINING PROTEIN"/>
    <property type="match status" value="1"/>
</dbReference>
<evidence type="ECO:0008006" key="8">
    <source>
        <dbReference type="Google" id="ProtNLM"/>
    </source>
</evidence>
<feature type="repeat" description="TPR" evidence="2">
    <location>
        <begin position="773"/>
        <end position="806"/>
    </location>
</feature>
<comment type="similarity">
    <text evidence="1">Belongs to the mab-21 family.</text>
</comment>
<dbReference type="InterPro" id="IPR046903">
    <property type="entry name" value="Mab-21-like_nuc_Trfase"/>
</dbReference>
<dbReference type="Pfam" id="PF03281">
    <property type="entry name" value="Mab-21"/>
    <property type="match status" value="1"/>
</dbReference>
<dbReference type="Proteomes" id="UP001209878">
    <property type="component" value="Unassembled WGS sequence"/>
</dbReference>
<keyword evidence="2" id="KW-0802">TPR repeat</keyword>
<dbReference type="SMART" id="SM00028">
    <property type="entry name" value="TPR"/>
    <property type="match status" value="1"/>
</dbReference>
<evidence type="ECO:0000256" key="2">
    <source>
        <dbReference type="PROSITE-ProRule" id="PRU00339"/>
    </source>
</evidence>
<dbReference type="EMBL" id="JAODUO010000133">
    <property type="protein sequence ID" value="KAK2188389.1"/>
    <property type="molecule type" value="Genomic_DNA"/>
</dbReference>
<protein>
    <recommendedName>
        <fullName evidence="8">Mab-21-like HhH/H2TH-like domain-containing protein</fullName>
    </recommendedName>
</protein>
<dbReference type="Pfam" id="PF20266">
    <property type="entry name" value="Mab-21_C"/>
    <property type="match status" value="1"/>
</dbReference>
<sequence>MVEYDWLSGTPLSHLSFVLRHLIPLRHVPPVPVPDHPVLKMPTATKHLIPQDLRQMVARMNQDNNSDDDLTSECQEDGLMKLLLQKNQTHLLEDSELSELHKSLELHKMPKQEKTPRLDLTETGENSHQPSSKSTDETDESNSWRAEEIIGMMWQRTLMFFNNDQPIVEYPSGSKWEGLNLPPFFPLRTLQTLKSRLDITSADIDIISVIDQKRVGYEDETDTEQLYYVIQTEGCHPGYLQLTMTPQAMRSLLDDNGDDFIDRDADYLLSAKALTQQLQELLNEIIAGPRLSSASVISKGPSLKIEVDLTKDTQSLVDQILEIDQVLAFPCVSWPREAKAWVTRSRRSGWPSSSLIGEITADGCLVVPVRYEDSPDEETKWRFSFSWAESKLALSLSDTQRQTYLLFKCLLQHSLSLPKVLKSYHLKNILFWACEDIPAIQWTRDNLATTYLCLIDRLLHCLAGRRLPHYFIPENNLFDTVPDDFITDIMAKVSNVRHNPIRHVFDFQRHYSFLFDSCILTREVIYDPLVKNLEVPAHENDVMKVQEAQFVSLLQMVKIHLGNHKKEAFSILKDECDLLKFSLLFDDRAMERLGSLAKTVEPDYGIKLYEYLVDLCDGVTAKAMVLSNLACFCHAASNNDKTTRDQQEAMRSKAEETFQQTMRSLPLSTALCVEYANFLCRTRQWSMATEVLEEVTQKEEVNPNERNSYSRHDACTLDENIRAEVISEGKFEVLSAIYAYYLLVTCYLATRNKAAAEKRTEHMFAMCFIMPSARGYSLLGYAFLMLGNFTEAACAFEHAIRLNPDYKYAQKNLTVCHVKSGCTST</sequence>
<dbReference type="PROSITE" id="PS50005">
    <property type="entry name" value="TPR"/>
    <property type="match status" value="1"/>
</dbReference>
<dbReference type="SUPFAM" id="SSF48452">
    <property type="entry name" value="TPR-like"/>
    <property type="match status" value="1"/>
</dbReference>
<organism evidence="6 7">
    <name type="scientific">Ridgeia piscesae</name>
    <name type="common">Tubeworm</name>
    <dbReference type="NCBI Taxonomy" id="27915"/>
    <lineage>
        <taxon>Eukaryota</taxon>
        <taxon>Metazoa</taxon>
        <taxon>Spiralia</taxon>
        <taxon>Lophotrochozoa</taxon>
        <taxon>Annelida</taxon>
        <taxon>Polychaeta</taxon>
        <taxon>Sedentaria</taxon>
        <taxon>Canalipalpata</taxon>
        <taxon>Sabellida</taxon>
        <taxon>Siboglinidae</taxon>
        <taxon>Ridgeia</taxon>
    </lineage>
</organism>
<dbReference type="AlphaFoldDB" id="A0AAD9UGE5"/>
<dbReference type="PANTHER" id="PTHR10656">
    <property type="entry name" value="CELL FATE DETERMINING PROTEIN MAB21-RELATED"/>
    <property type="match status" value="1"/>
</dbReference>
<dbReference type="PROSITE" id="PS50293">
    <property type="entry name" value="TPR_REGION"/>
    <property type="match status" value="1"/>
</dbReference>
<dbReference type="InterPro" id="IPR011990">
    <property type="entry name" value="TPR-like_helical_dom_sf"/>
</dbReference>
<evidence type="ECO:0000256" key="3">
    <source>
        <dbReference type="SAM" id="MobiDB-lite"/>
    </source>
</evidence>
<evidence type="ECO:0000313" key="6">
    <source>
        <dbReference type="EMBL" id="KAK2188389.1"/>
    </source>
</evidence>
<proteinExistence type="inferred from homology"/>
<evidence type="ECO:0000313" key="7">
    <source>
        <dbReference type="Proteomes" id="UP001209878"/>
    </source>
</evidence>
<dbReference type="Gene3D" id="1.25.40.10">
    <property type="entry name" value="Tetratricopeptide repeat domain"/>
    <property type="match status" value="1"/>
</dbReference>
<gene>
    <name evidence="6" type="ORF">NP493_133g01012</name>
</gene>
<evidence type="ECO:0000256" key="1">
    <source>
        <dbReference type="ARBA" id="ARBA00008307"/>
    </source>
</evidence>
<evidence type="ECO:0000259" key="5">
    <source>
        <dbReference type="Pfam" id="PF20266"/>
    </source>
</evidence>
<dbReference type="InterPro" id="IPR046906">
    <property type="entry name" value="Mab-21_HhH/H2TH-like"/>
</dbReference>
<dbReference type="InterPro" id="IPR019734">
    <property type="entry name" value="TPR_rpt"/>
</dbReference>
<feature type="compositionally biased region" description="Basic and acidic residues" evidence="3">
    <location>
        <begin position="103"/>
        <end position="120"/>
    </location>
</feature>